<evidence type="ECO:0000256" key="14">
    <source>
        <dbReference type="RuleBase" id="RU000504"/>
    </source>
</evidence>
<dbReference type="NCBIfam" id="NF004491">
    <property type="entry name" value="PRK05826.1"/>
    <property type="match status" value="1"/>
</dbReference>
<dbReference type="Pfam" id="PF00224">
    <property type="entry name" value="PK"/>
    <property type="match status" value="1"/>
</dbReference>
<dbReference type="NCBIfam" id="NF004978">
    <property type="entry name" value="PRK06354.1"/>
    <property type="match status" value="1"/>
</dbReference>
<dbReference type="GO" id="GO:0000287">
    <property type="term" value="F:magnesium ion binding"/>
    <property type="evidence" value="ECO:0007669"/>
    <property type="project" value="UniProtKB-UniRule"/>
</dbReference>
<evidence type="ECO:0000256" key="1">
    <source>
        <dbReference type="ARBA" id="ARBA00001958"/>
    </source>
</evidence>
<protein>
    <recommendedName>
        <fullName evidence="4 13">Pyruvate kinase</fullName>
        <ecNumber evidence="4 13">2.7.1.40</ecNumber>
    </recommendedName>
</protein>
<dbReference type="Gene3D" id="3.20.20.60">
    <property type="entry name" value="Phosphoenolpyruvate-binding domains"/>
    <property type="match status" value="1"/>
</dbReference>
<sequence length="475" mass="51189">MLRRTKIIATVGPSSNTEETITALVDAGVDVFRLNFSHGSTEEHKNTAQIIRSVEEKLGREVALLGDLQGPKIRIGEFENGLIVLKEQQSFTLDAGHDYHLGNESQVHIGYPQLPQEVSVGDMLVLDDGRITMVVENIDGSLVKCRVQNAGILSNHKGVNRHGGGLSAAALTSKDIEDIKVAANIGVDYLAVSFPKSAADMYMAQQLMRTSGGDALLIAKIERAEAIELLEEILSASDGIMVARGDLAVEVGDAAVPALQKTMVRMARLNHKISIVATQMMDSMVESPIPTRAEVSDVANAVLDGTDAVMLSAETASGKHPIATVISMAKVCVEAEHFSSPSFEKQVTDCKFTRLDQSIAMAALFAANHLNVKAIATLTQSGFTAMWISRINSGIPIFALSPEKSARRKMKLFRHVHPLPIPNITNDTNRCIREVENTLLGEGVVSYGDTIIMTFGEPLGITGGTNTMKLLHITK</sequence>
<dbReference type="NCBIfam" id="TIGR01064">
    <property type="entry name" value="pyruv_kin"/>
    <property type="match status" value="1"/>
</dbReference>
<comment type="catalytic activity">
    <reaction evidence="14">
        <text>pyruvate + ATP = phosphoenolpyruvate + ADP + H(+)</text>
        <dbReference type="Rhea" id="RHEA:18157"/>
        <dbReference type="ChEBI" id="CHEBI:15361"/>
        <dbReference type="ChEBI" id="CHEBI:15378"/>
        <dbReference type="ChEBI" id="CHEBI:30616"/>
        <dbReference type="ChEBI" id="CHEBI:58702"/>
        <dbReference type="ChEBI" id="CHEBI:456216"/>
        <dbReference type="EC" id="2.7.1.40"/>
    </reaction>
</comment>
<dbReference type="InterPro" id="IPR036918">
    <property type="entry name" value="Pyrv_Knase_C_sf"/>
</dbReference>
<dbReference type="PROSITE" id="PS00110">
    <property type="entry name" value="PYRUVATE_KINASE"/>
    <property type="match status" value="1"/>
</dbReference>
<comment type="pathway">
    <text evidence="2 14">Carbohydrate degradation; glycolysis; pyruvate from D-glyceraldehyde 3-phosphate: step 5/5.</text>
</comment>
<dbReference type="UniPathway" id="UPA00109">
    <property type="reaction ID" value="UER00188"/>
</dbReference>
<keyword evidence="9" id="KW-0067">ATP-binding</keyword>
<gene>
    <name evidence="17" type="primary">pyk</name>
    <name evidence="17" type="ORF">Ark11_1334</name>
</gene>
<reference evidence="18" key="1">
    <citation type="submission" date="2015-11" db="EMBL/GenBank/DDBJ databases">
        <authorList>
            <person name="Seth-Smith H.M.B."/>
        </authorList>
    </citation>
    <scope>NUCLEOTIDE SEQUENCE [LARGE SCALE GENOMIC DNA]</scope>
    <source>
        <strain evidence="18">2013Ark11</strain>
    </source>
</reference>
<dbReference type="InterPro" id="IPR011037">
    <property type="entry name" value="Pyrv_Knase-like_insert_dom_sf"/>
</dbReference>
<evidence type="ECO:0000256" key="6">
    <source>
        <dbReference type="ARBA" id="ARBA00022723"/>
    </source>
</evidence>
<dbReference type="GO" id="GO:0005524">
    <property type="term" value="F:ATP binding"/>
    <property type="evidence" value="ECO:0007669"/>
    <property type="project" value="UniProtKB-KW"/>
</dbReference>
<name>A0A0S4M5X9_9BURK</name>
<evidence type="ECO:0000256" key="9">
    <source>
        <dbReference type="ARBA" id="ARBA00022840"/>
    </source>
</evidence>
<dbReference type="SUPFAM" id="SSF52935">
    <property type="entry name" value="PK C-terminal domain-like"/>
    <property type="match status" value="1"/>
</dbReference>
<keyword evidence="12 17" id="KW-0670">Pyruvate</keyword>
<dbReference type="FunFam" id="2.40.33.10:FF:000001">
    <property type="entry name" value="Pyruvate kinase"/>
    <property type="match status" value="1"/>
</dbReference>
<proteinExistence type="inferred from homology"/>
<comment type="similarity">
    <text evidence="3 14">Belongs to the pyruvate kinase family.</text>
</comment>
<keyword evidence="5 14" id="KW-0808">Transferase</keyword>
<feature type="domain" description="Pyruvate kinase C-terminal" evidence="16">
    <location>
        <begin position="358"/>
        <end position="470"/>
    </location>
</feature>
<evidence type="ECO:0000256" key="10">
    <source>
        <dbReference type="ARBA" id="ARBA00022842"/>
    </source>
</evidence>
<dbReference type="Gene3D" id="3.40.1380.20">
    <property type="entry name" value="Pyruvate kinase, C-terminal domain"/>
    <property type="match status" value="1"/>
</dbReference>
<evidence type="ECO:0000259" key="15">
    <source>
        <dbReference type="Pfam" id="PF00224"/>
    </source>
</evidence>
<dbReference type="InterPro" id="IPR015793">
    <property type="entry name" value="Pyrv_Knase_brl"/>
</dbReference>
<dbReference type="InterPro" id="IPR001697">
    <property type="entry name" value="Pyr_Knase"/>
</dbReference>
<evidence type="ECO:0000256" key="7">
    <source>
        <dbReference type="ARBA" id="ARBA00022741"/>
    </source>
</evidence>
<dbReference type="SUPFAM" id="SSF51621">
    <property type="entry name" value="Phosphoenolpyruvate/pyruvate domain"/>
    <property type="match status" value="1"/>
</dbReference>
<dbReference type="Proteomes" id="UP000198651">
    <property type="component" value="Chromosome I"/>
</dbReference>
<dbReference type="STRING" id="1561003.Ark11_1334"/>
<evidence type="ECO:0000256" key="5">
    <source>
        <dbReference type="ARBA" id="ARBA00022679"/>
    </source>
</evidence>
<keyword evidence="11 14" id="KW-0324">Glycolysis</keyword>
<organism evidence="17 18">
    <name type="scientific">Candidatus Ichthyocystis hellenicum</name>
    <dbReference type="NCBI Taxonomy" id="1561003"/>
    <lineage>
        <taxon>Bacteria</taxon>
        <taxon>Pseudomonadati</taxon>
        <taxon>Pseudomonadota</taxon>
        <taxon>Betaproteobacteria</taxon>
        <taxon>Burkholderiales</taxon>
        <taxon>Candidatus Ichthyocystis</taxon>
    </lineage>
</organism>
<keyword evidence="8 14" id="KW-0418">Kinase</keyword>
<evidence type="ECO:0000313" key="18">
    <source>
        <dbReference type="Proteomes" id="UP000198651"/>
    </source>
</evidence>
<dbReference type="GO" id="GO:0016301">
    <property type="term" value="F:kinase activity"/>
    <property type="evidence" value="ECO:0007669"/>
    <property type="project" value="UniProtKB-KW"/>
</dbReference>
<evidence type="ECO:0000256" key="11">
    <source>
        <dbReference type="ARBA" id="ARBA00023152"/>
    </source>
</evidence>
<dbReference type="InterPro" id="IPR015795">
    <property type="entry name" value="Pyrv_Knase_C"/>
</dbReference>
<dbReference type="RefSeq" id="WP_092343549.1">
    <property type="nucleotide sequence ID" value="NZ_LN906597.1"/>
</dbReference>
<dbReference type="Pfam" id="PF02887">
    <property type="entry name" value="PK_C"/>
    <property type="match status" value="1"/>
</dbReference>
<evidence type="ECO:0000256" key="8">
    <source>
        <dbReference type="ARBA" id="ARBA00022777"/>
    </source>
</evidence>
<dbReference type="GO" id="GO:0004743">
    <property type="term" value="F:pyruvate kinase activity"/>
    <property type="evidence" value="ECO:0007669"/>
    <property type="project" value="UniProtKB-UniRule"/>
</dbReference>
<dbReference type="InterPro" id="IPR015813">
    <property type="entry name" value="Pyrv/PenolPyrv_kinase-like_dom"/>
</dbReference>
<dbReference type="OrthoDB" id="9812123at2"/>
<evidence type="ECO:0000256" key="12">
    <source>
        <dbReference type="ARBA" id="ARBA00023317"/>
    </source>
</evidence>
<keyword evidence="10 14" id="KW-0460">Magnesium</keyword>
<keyword evidence="18" id="KW-1185">Reference proteome</keyword>
<evidence type="ECO:0000259" key="16">
    <source>
        <dbReference type="Pfam" id="PF02887"/>
    </source>
</evidence>
<dbReference type="PANTHER" id="PTHR11817">
    <property type="entry name" value="PYRUVATE KINASE"/>
    <property type="match status" value="1"/>
</dbReference>
<feature type="domain" description="Pyruvate kinase barrel" evidence="15">
    <location>
        <begin position="3"/>
        <end position="325"/>
    </location>
</feature>
<dbReference type="GO" id="GO:0030955">
    <property type="term" value="F:potassium ion binding"/>
    <property type="evidence" value="ECO:0007669"/>
    <property type="project" value="UniProtKB-UniRule"/>
</dbReference>
<dbReference type="PATRIC" id="fig|1561003.3.peg.1372"/>
<keyword evidence="6" id="KW-0479">Metal-binding</keyword>
<dbReference type="EMBL" id="LN906597">
    <property type="protein sequence ID" value="CUT18138.1"/>
    <property type="molecule type" value="Genomic_DNA"/>
</dbReference>
<keyword evidence="7" id="KW-0547">Nucleotide-binding</keyword>
<comment type="cofactor">
    <cofactor evidence="1">
        <name>K(+)</name>
        <dbReference type="ChEBI" id="CHEBI:29103"/>
    </cofactor>
</comment>
<dbReference type="PRINTS" id="PR01050">
    <property type="entry name" value="PYRUVTKNASE"/>
</dbReference>
<dbReference type="Gene3D" id="2.40.33.10">
    <property type="entry name" value="PK beta-barrel domain-like"/>
    <property type="match status" value="1"/>
</dbReference>
<dbReference type="AlphaFoldDB" id="A0A0S4M5X9"/>
<dbReference type="SUPFAM" id="SSF50800">
    <property type="entry name" value="PK beta-barrel domain-like"/>
    <property type="match status" value="1"/>
</dbReference>
<evidence type="ECO:0000256" key="2">
    <source>
        <dbReference type="ARBA" id="ARBA00004997"/>
    </source>
</evidence>
<dbReference type="EC" id="2.7.1.40" evidence="4 13"/>
<evidence type="ECO:0000313" key="17">
    <source>
        <dbReference type="EMBL" id="CUT18138.1"/>
    </source>
</evidence>
<dbReference type="InterPro" id="IPR018209">
    <property type="entry name" value="Pyrv_Knase_AS"/>
</dbReference>
<dbReference type="InterPro" id="IPR040442">
    <property type="entry name" value="Pyrv_kinase-like_dom_sf"/>
</dbReference>
<accession>A0A0S4M5X9</accession>
<evidence type="ECO:0000256" key="4">
    <source>
        <dbReference type="ARBA" id="ARBA00012142"/>
    </source>
</evidence>
<evidence type="ECO:0000256" key="13">
    <source>
        <dbReference type="NCBIfam" id="TIGR01064"/>
    </source>
</evidence>
<dbReference type="InterPro" id="IPR015806">
    <property type="entry name" value="Pyrv_Knase_insert_dom_sf"/>
</dbReference>
<evidence type="ECO:0000256" key="3">
    <source>
        <dbReference type="ARBA" id="ARBA00008663"/>
    </source>
</evidence>